<accession>A0A815CE32</accession>
<dbReference type="PANTHER" id="PTHR33321">
    <property type="match status" value="1"/>
</dbReference>
<feature type="chain" id="PRO_5044132057" description="Secretory protein" evidence="1">
    <location>
        <begin position="23"/>
        <end position="249"/>
    </location>
</feature>
<keyword evidence="6" id="KW-1185">Reference proteome</keyword>
<dbReference type="Pfam" id="PF04450">
    <property type="entry name" value="BSP"/>
    <property type="match status" value="1"/>
</dbReference>
<evidence type="ECO:0000313" key="4">
    <source>
        <dbReference type="EMBL" id="CAF4086607.1"/>
    </source>
</evidence>
<sequence>MENAQKIIIVVIVFYLIKPCLTQNKSYNDIHTYNCGDYNITIINNERTFNTAIIQRLINLYSSLYPKLVDRFNRNAPKSVTVRLDPTRKSSFIAVAYGNTINISTKTIRYQYRYYDILLHELMHVVQDYPATPEAKWLGEGIADYARYTYAKGNADTDWSLPDYSPTQQYNDSYGVTARFLVWLENRYNSTIIEELDVSLRTNTYTPAIWLNLTGNTVDQLWTNYSKYPILITDLSSALKMDTSYVVDR</sequence>
<reference evidence="2" key="1">
    <citation type="submission" date="2021-02" db="EMBL/GenBank/DDBJ databases">
        <authorList>
            <person name="Nowell W R."/>
        </authorList>
    </citation>
    <scope>NUCLEOTIDE SEQUENCE</scope>
</reference>
<dbReference type="EMBL" id="CAJNOK010024151">
    <property type="protein sequence ID" value="CAF1373049.1"/>
    <property type="molecule type" value="Genomic_DNA"/>
</dbReference>
<dbReference type="Proteomes" id="UP000682733">
    <property type="component" value="Unassembled WGS sequence"/>
</dbReference>
<evidence type="ECO:0000256" key="1">
    <source>
        <dbReference type="SAM" id="SignalP"/>
    </source>
</evidence>
<evidence type="ECO:0008006" key="7">
    <source>
        <dbReference type="Google" id="ProtNLM"/>
    </source>
</evidence>
<feature type="signal peptide" evidence="1">
    <location>
        <begin position="1"/>
        <end position="22"/>
    </location>
</feature>
<dbReference type="Proteomes" id="UP000681722">
    <property type="component" value="Unassembled WGS sequence"/>
</dbReference>
<dbReference type="InterPro" id="IPR007541">
    <property type="entry name" value="Uncharacterised_BSP"/>
</dbReference>
<evidence type="ECO:0000313" key="6">
    <source>
        <dbReference type="Proteomes" id="UP000663829"/>
    </source>
</evidence>
<keyword evidence="1" id="KW-0732">Signal</keyword>
<dbReference type="EMBL" id="CAJOBC010030240">
    <property type="protein sequence ID" value="CAF4086607.1"/>
    <property type="molecule type" value="Genomic_DNA"/>
</dbReference>
<evidence type="ECO:0000313" key="2">
    <source>
        <dbReference type="EMBL" id="CAF1286089.1"/>
    </source>
</evidence>
<name>A0A815CE32_9BILA</name>
<evidence type="ECO:0000313" key="3">
    <source>
        <dbReference type="EMBL" id="CAF1373049.1"/>
    </source>
</evidence>
<gene>
    <name evidence="2" type="ORF">GPM918_LOCUS27794</name>
    <name evidence="3" type="ORF">OVA965_LOCUS31761</name>
    <name evidence="4" type="ORF">SRO942_LOCUS28187</name>
    <name evidence="5" type="ORF">TMI583_LOCUS32595</name>
</gene>
<dbReference type="AlphaFoldDB" id="A0A815CE32"/>
<dbReference type="PANTHER" id="PTHR33321:SF12">
    <property type="entry name" value="PLANT BASIC SECRETORY PROTEIN (BSP) FAMILY PROTEIN"/>
    <property type="match status" value="1"/>
</dbReference>
<proteinExistence type="predicted"/>
<dbReference type="EMBL" id="CAJNOQ010011828">
    <property type="protein sequence ID" value="CAF1286089.1"/>
    <property type="molecule type" value="Genomic_DNA"/>
</dbReference>
<dbReference type="Proteomes" id="UP000663829">
    <property type="component" value="Unassembled WGS sequence"/>
</dbReference>
<protein>
    <recommendedName>
        <fullName evidence="7">Secretory protein</fullName>
    </recommendedName>
</protein>
<dbReference type="OrthoDB" id="9980636at2759"/>
<dbReference type="EMBL" id="CAJOBA010045820">
    <property type="protein sequence ID" value="CAF4181905.1"/>
    <property type="molecule type" value="Genomic_DNA"/>
</dbReference>
<dbReference type="Proteomes" id="UP000677228">
    <property type="component" value="Unassembled WGS sequence"/>
</dbReference>
<organism evidence="2 6">
    <name type="scientific">Didymodactylos carnosus</name>
    <dbReference type="NCBI Taxonomy" id="1234261"/>
    <lineage>
        <taxon>Eukaryota</taxon>
        <taxon>Metazoa</taxon>
        <taxon>Spiralia</taxon>
        <taxon>Gnathifera</taxon>
        <taxon>Rotifera</taxon>
        <taxon>Eurotatoria</taxon>
        <taxon>Bdelloidea</taxon>
        <taxon>Philodinida</taxon>
        <taxon>Philodinidae</taxon>
        <taxon>Didymodactylos</taxon>
    </lineage>
</organism>
<comment type="caution">
    <text evidence="2">The sequence shown here is derived from an EMBL/GenBank/DDBJ whole genome shotgun (WGS) entry which is preliminary data.</text>
</comment>
<evidence type="ECO:0000313" key="5">
    <source>
        <dbReference type="EMBL" id="CAF4181905.1"/>
    </source>
</evidence>